<dbReference type="InParanoid" id="A0A0D0CI22"/>
<keyword evidence="2" id="KW-1185">Reference proteome</keyword>
<reference evidence="2" key="2">
    <citation type="submission" date="2015-01" db="EMBL/GenBank/DDBJ databases">
        <title>Evolutionary Origins and Diversification of the Mycorrhizal Mutualists.</title>
        <authorList>
            <consortium name="DOE Joint Genome Institute"/>
            <consortium name="Mycorrhizal Genomics Consortium"/>
            <person name="Kohler A."/>
            <person name="Kuo A."/>
            <person name="Nagy L.G."/>
            <person name="Floudas D."/>
            <person name="Copeland A."/>
            <person name="Barry K.W."/>
            <person name="Cichocki N."/>
            <person name="Veneault-Fourrey C."/>
            <person name="LaButti K."/>
            <person name="Lindquist E.A."/>
            <person name="Lipzen A."/>
            <person name="Lundell T."/>
            <person name="Morin E."/>
            <person name="Murat C."/>
            <person name="Riley R."/>
            <person name="Ohm R."/>
            <person name="Sun H."/>
            <person name="Tunlid A."/>
            <person name="Henrissat B."/>
            <person name="Grigoriev I.V."/>
            <person name="Hibbett D.S."/>
            <person name="Martin F."/>
        </authorList>
    </citation>
    <scope>NUCLEOTIDE SEQUENCE [LARGE SCALE GENOMIC DNA]</scope>
    <source>
        <strain evidence="2">Ve08.2h10</strain>
    </source>
</reference>
<name>A0A0D0CI22_9AGAM</name>
<dbReference type="AlphaFoldDB" id="A0A0D0CI22"/>
<proteinExistence type="predicted"/>
<organism evidence="1 2">
    <name type="scientific">Paxillus rubicundulus Ve08.2h10</name>
    <dbReference type="NCBI Taxonomy" id="930991"/>
    <lineage>
        <taxon>Eukaryota</taxon>
        <taxon>Fungi</taxon>
        <taxon>Dikarya</taxon>
        <taxon>Basidiomycota</taxon>
        <taxon>Agaricomycotina</taxon>
        <taxon>Agaricomycetes</taxon>
        <taxon>Agaricomycetidae</taxon>
        <taxon>Boletales</taxon>
        <taxon>Paxilineae</taxon>
        <taxon>Paxillaceae</taxon>
        <taxon>Paxillus</taxon>
    </lineage>
</organism>
<accession>A0A0D0CI22</accession>
<dbReference type="Proteomes" id="UP000054538">
    <property type="component" value="Unassembled WGS sequence"/>
</dbReference>
<gene>
    <name evidence="1" type="ORF">PAXRUDRAFT_835887</name>
</gene>
<dbReference type="EMBL" id="KN828530">
    <property type="protein sequence ID" value="KIK74833.1"/>
    <property type="molecule type" value="Genomic_DNA"/>
</dbReference>
<reference evidence="1 2" key="1">
    <citation type="submission" date="2014-04" db="EMBL/GenBank/DDBJ databases">
        <authorList>
            <consortium name="DOE Joint Genome Institute"/>
            <person name="Kuo A."/>
            <person name="Kohler A."/>
            <person name="Jargeat P."/>
            <person name="Nagy L.G."/>
            <person name="Floudas D."/>
            <person name="Copeland A."/>
            <person name="Barry K.W."/>
            <person name="Cichocki N."/>
            <person name="Veneault-Fourrey C."/>
            <person name="LaButti K."/>
            <person name="Lindquist E.A."/>
            <person name="Lipzen A."/>
            <person name="Lundell T."/>
            <person name="Morin E."/>
            <person name="Murat C."/>
            <person name="Sun H."/>
            <person name="Tunlid A."/>
            <person name="Henrissat B."/>
            <person name="Grigoriev I.V."/>
            <person name="Hibbett D.S."/>
            <person name="Martin F."/>
            <person name="Nordberg H.P."/>
            <person name="Cantor M.N."/>
            <person name="Hua S.X."/>
        </authorList>
    </citation>
    <scope>NUCLEOTIDE SEQUENCE [LARGE SCALE GENOMIC DNA]</scope>
    <source>
        <strain evidence="1 2">Ve08.2h10</strain>
    </source>
</reference>
<evidence type="ECO:0000313" key="2">
    <source>
        <dbReference type="Proteomes" id="UP000054538"/>
    </source>
</evidence>
<evidence type="ECO:0000313" key="1">
    <source>
        <dbReference type="EMBL" id="KIK74833.1"/>
    </source>
</evidence>
<dbReference type="HOGENOM" id="CLU_2740791_0_0_1"/>
<sequence length="71" mass="7452">MNSPDAVDILCTLSSTLGHEIGRVWLAVYCVFVFAQGVMKTVPICIGGAYPRHIIALSGGDEGPLVFALCG</sequence>
<protein>
    <submittedName>
        <fullName evidence="1">Uncharacterized protein</fullName>
    </submittedName>
</protein>